<dbReference type="eggNOG" id="ENOG5032H52">
    <property type="taxonomic scope" value="Bacteria"/>
</dbReference>
<feature type="compositionally biased region" description="Polar residues" evidence="1">
    <location>
        <begin position="51"/>
        <end position="60"/>
    </location>
</feature>
<evidence type="ECO:0000256" key="1">
    <source>
        <dbReference type="SAM" id="MobiDB-lite"/>
    </source>
</evidence>
<dbReference type="Proteomes" id="UP000003781">
    <property type="component" value="Unassembled WGS sequence"/>
</dbReference>
<evidence type="ECO:0000313" key="4">
    <source>
        <dbReference type="Proteomes" id="UP000003781"/>
    </source>
</evidence>
<evidence type="ECO:0000256" key="2">
    <source>
        <dbReference type="SAM" id="Phobius"/>
    </source>
</evidence>
<comment type="caution">
    <text evidence="3">The sequence shown here is derived from an EMBL/GenBank/DDBJ whole genome shotgun (WGS) entry which is preliminary data.</text>
</comment>
<dbReference type="OrthoDB" id="583251at2"/>
<keyword evidence="2" id="KW-1133">Transmembrane helix</keyword>
<protein>
    <submittedName>
        <fullName evidence="3">Uncharacterized protein</fullName>
    </submittedName>
</protein>
<accession>A3IZ28</accession>
<organism evidence="3 4">
    <name type="scientific">Crocosphaera chwakensis CCY0110</name>
    <dbReference type="NCBI Taxonomy" id="391612"/>
    <lineage>
        <taxon>Bacteria</taxon>
        <taxon>Bacillati</taxon>
        <taxon>Cyanobacteriota</taxon>
        <taxon>Cyanophyceae</taxon>
        <taxon>Oscillatoriophycideae</taxon>
        <taxon>Chroococcales</taxon>
        <taxon>Aphanothecaceae</taxon>
        <taxon>Crocosphaera</taxon>
        <taxon>Crocosphaera chwakensis</taxon>
    </lineage>
</organism>
<dbReference type="AlphaFoldDB" id="A3IZ28"/>
<keyword evidence="2" id="KW-0472">Membrane</keyword>
<dbReference type="RefSeq" id="WP_008278644.1">
    <property type="nucleotide sequence ID" value="NZ_AAXW01000093.1"/>
</dbReference>
<evidence type="ECO:0000313" key="3">
    <source>
        <dbReference type="EMBL" id="EAZ88267.1"/>
    </source>
</evidence>
<feature type="region of interest" description="Disordered" evidence="1">
    <location>
        <begin position="31"/>
        <end position="64"/>
    </location>
</feature>
<name>A3IZ28_9CHRO</name>
<keyword evidence="4" id="KW-1185">Reference proteome</keyword>
<feature type="transmembrane region" description="Helical" evidence="2">
    <location>
        <begin position="82"/>
        <end position="104"/>
    </location>
</feature>
<sequence length="108" mass="12135">MNRLPHKITTITITFISLITLVSSIKPILAHSGHDHSQPESQNTKIEEENILSSPTSETKQPQKLENKTINVTLQETNQLNFIPQTSEIIFLLLVASPVVLKIIKQKL</sequence>
<reference evidence="3 4" key="1">
    <citation type="submission" date="2007-03" db="EMBL/GenBank/DDBJ databases">
        <authorList>
            <person name="Stal L."/>
            <person name="Ferriera S."/>
            <person name="Johnson J."/>
            <person name="Kravitz S."/>
            <person name="Beeson K."/>
            <person name="Sutton G."/>
            <person name="Rogers Y.-H."/>
            <person name="Friedman R."/>
            <person name="Frazier M."/>
            <person name="Venter J.C."/>
        </authorList>
    </citation>
    <scope>NUCLEOTIDE SEQUENCE [LARGE SCALE GENOMIC DNA]</scope>
    <source>
        <strain evidence="3 4">CCY0110</strain>
    </source>
</reference>
<keyword evidence="2" id="KW-0812">Transmembrane</keyword>
<proteinExistence type="predicted"/>
<gene>
    <name evidence="3" type="ORF">CY0110_06619</name>
</gene>
<dbReference type="EMBL" id="AAXW01000093">
    <property type="protein sequence ID" value="EAZ88267.1"/>
    <property type="molecule type" value="Genomic_DNA"/>
</dbReference>